<organism evidence="2 3">
    <name type="scientific">Mycolicibacterium fluoranthenivorans</name>
    <dbReference type="NCBI Taxonomy" id="258505"/>
    <lineage>
        <taxon>Bacteria</taxon>
        <taxon>Bacillati</taxon>
        <taxon>Actinomycetota</taxon>
        <taxon>Actinomycetes</taxon>
        <taxon>Mycobacteriales</taxon>
        <taxon>Mycobacteriaceae</taxon>
        <taxon>Mycolicibacterium</taxon>
    </lineage>
</organism>
<feature type="transmembrane region" description="Helical" evidence="1">
    <location>
        <begin position="18"/>
        <end position="37"/>
    </location>
</feature>
<keyword evidence="1" id="KW-1133">Transmembrane helix</keyword>
<dbReference type="AlphaFoldDB" id="A0A7G8PI24"/>
<dbReference type="Proteomes" id="UP000515498">
    <property type="component" value="Chromosome"/>
</dbReference>
<feature type="transmembrane region" description="Helical" evidence="1">
    <location>
        <begin position="124"/>
        <end position="145"/>
    </location>
</feature>
<reference evidence="2 3" key="1">
    <citation type="submission" date="2020-07" db="EMBL/GenBank/DDBJ databases">
        <title>Draft genome sequence of four isobutane-metabolizing strains capable of cometabolically degrading diverse ether contaminants.</title>
        <authorList>
            <person name="Chen W."/>
            <person name="Faulkner N."/>
            <person name="Smith C."/>
            <person name="Hyman M."/>
        </authorList>
    </citation>
    <scope>NUCLEOTIDE SEQUENCE [LARGE SCALE GENOMIC DNA]</scope>
    <source>
        <strain evidence="2 3">2A</strain>
    </source>
</reference>
<evidence type="ECO:0000313" key="3">
    <source>
        <dbReference type="Proteomes" id="UP000515498"/>
    </source>
</evidence>
<proteinExistence type="predicted"/>
<name>A0A7G8PI24_9MYCO</name>
<evidence type="ECO:0000313" key="2">
    <source>
        <dbReference type="EMBL" id="QNJ93990.1"/>
    </source>
</evidence>
<dbReference type="InterPro" id="IPR036408">
    <property type="entry name" value="PSI_PsaA/B_sf"/>
</dbReference>
<protein>
    <submittedName>
        <fullName evidence="2">Uncharacterized protein</fullName>
    </submittedName>
</protein>
<feature type="transmembrane region" description="Helical" evidence="1">
    <location>
        <begin position="57"/>
        <end position="78"/>
    </location>
</feature>
<dbReference type="SUPFAM" id="SSF81558">
    <property type="entry name" value="Photosystem I subunits PsaA/PsaB"/>
    <property type="match status" value="1"/>
</dbReference>
<gene>
    <name evidence="2" type="ORF">HZU40_06755</name>
</gene>
<evidence type="ECO:0000256" key="1">
    <source>
        <dbReference type="SAM" id="Phobius"/>
    </source>
</evidence>
<keyword evidence="1" id="KW-0812">Transmembrane</keyword>
<keyword evidence="1" id="KW-0472">Membrane</keyword>
<feature type="transmembrane region" description="Helical" evidence="1">
    <location>
        <begin position="85"/>
        <end position="104"/>
    </location>
</feature>
<dbReference type="RefSeq" id="WP_187097965.1">
    <property type="nucleotide sequence ID" value="NZ_CP059894.1"/>
</dbReference>
<sequence>MTEAGTSGSFPALRRGTWAIGVGCLLISAALGTYSVLAGRPDCAGLYVCRRVLDRTILLGVTSIVTAVAAAILVVIAMRIGRRGVSVVRVVLILGACILVAAYWKTQFSSLRADLAAQMALTPSMWTASSALWFAVAGLVCVAVGTQSK</sequence>
<dbReference type="KEGG" id="mflu:HZU40_06755"/>
<accession>A0A7G8PI24</accession>
<dbReference type="EMBL" id="CP059894">
    <property type="protein sequence ID" value="QNJ93990.1"/>
    <property type="molecule type" value="Genomic_DNA"/>
</dbReference>